<dbReference type="Proteomes" id="UP001148737">
    <property type="component" value="Unassembled WGS sequence"/>
</dbReference>
<protein>
    <submittedName>
        <fullName evidence="1">Uncharacterized protein</fullName>
    </submittedName>
</protein>
<gene>
    <name evidence="1" type="ORF">NLG97_g6374</name>
</gene>
<evidence type="ECO:0000313" key="2">
    <source>
        <dbReference type="Proteomes" id="UP001148737"/>
    </source>
</evidence>
<sequence length="746" mass="82917">MNPCAASFEPDGPSIPSHSASPVLCNEDSRVLGLLSKLLPSTLEFLPVSTHIDSLYWAHPPSNTWALEQSPQPGGFYTFPEFTFDMPMARYPQGYFHGHNGPSYGPFLPWSSPMPLPFASPFYQHYNLFPPPSDWQETAATAPDCQTRSPALSNTAMRRASRRGNYSNVTSQRSSRRGSTNVGPSTWSVNGDPSSTPAAKSYATVTKISPLRKSAREVTSRGHQALHQAPANVPLEPASFRRRQTNRPRHEGSKNAASAETPLWSHSRRWTSGEKKELMAYQKMRQNIHYISADSSPFVPQNAAELAALKVTMAEERRRAIGIKVERLTEELAKKGVLGPRTAIKGHSLFLVNSSWLDEEGPIDGETWPTIFQLKEEGDRRAEGTRRQLPSPEKVYGGSIDDQLLEYSADNPTPQHPNKSLVRVTLFNQHLDKHGSDKMAASTTLKLTNRSPKQPIKRLPASIDLPAGATVEDVKKSIAKQAGIGDYNRIGLFDTTTKKTLKDRRALISELPAVSDAGEVLVKDLGPQIAWRTVFLIEYFGPILIHALVVAARPYIFPGGDKPMSNTQWLSFALIMAHFFKREFETAFIHKFSANTMPVFNIFKNSFFYWTFSGLLCAVSIYWPSSLAAKANEPTIDAAGTALYLFGEIGNALVHYYLSTLRSAGGTERKIPAGYGFGFVTCPNYMYEILSWIGVIIVSRDWSVALFIAIGGAQMFVWAKGKEKAYRKEFGDKYKKKRYVILPGLL</sequence>
<evidence type="ECO:0000313" key="1">
    <source>
        <dbReference type="EMBL" id="KAJ3487612.1"/>
    </source>
</evidence>
<keyword evidence="2" id="KW-1185">Reference proteome</keyword>
<proteinExistence type="predicted"/>
<dbReference type="EMBL" id="JANAKD010000831">
    <property type="protein sequence ID" value="KAJ3487612.1"/>
    <property type="molecule type" value="Genomic_DNA"/>
</dbReference>
<organism evidence="1 2">
    <name type="scientific">Lecanicillium saksenae</name>
    <dbReference type="NCBI Taxonomy" id="468837"/>
    <lineage>
        <taxon>Eukaryota</taxon>
        <taxon>Fungi</taxon>
        <taxon>Dikarya</taxon>
        <taxon>Ascomycota</taxon>
        <taxon>Pezizomycotina</taxon>
        <taxon>Sordariomycetes</taxon>
        <taxon>Hypocreomycetidae</taxon>
        <taxon>Hypocreales</taxon>
        <taxon>Cordycipitaceae</taxon>
        <taxon>Lecanicillium</taxon>
    </lineage>
</organism>
<comment type="caution">
    <text evidence="1">The sequence shown here is derived from an EMBL/GenBank/DDBJ whole genome shotgun (WGS) entry which is preliminary data.</text>
</comment>
<accession>A0ACC1QR48</accession>
<name>A0ACC1QR48_9HYPO</name>
<reference evidence="1" key="1">
    <citation type="submission" date="2022-07" db="EMBL/GenBank/DDBJ databases">
        <title>Genome Sequence of Lecanicillium saksenae.</title>
        <authorList>
            <person name="Buettner E."/>
        </authorList>
    </citation>
    <scope>NUCLEOTIDE SEQUENCE</scope>
    <source>
        <strain evidence="1">VT-O1</strain>
    </source>
</reference>